<name>A0AA36CNN9_9BILA</name>
<evidence type="ECO:0000256" key="5">
    <source>
        <dbReference type="ARBA" id="ARBA00022989"/>
    </source>
</evidence>
<keyword evidence="4 9" id="KW-0812">Transmembrane</keyword>
<evidence type="ECO:0000256" key="3">
    <source>
        <dbReference type="ARBA" id="ARBA00022448"/>
    </source>
</evidence>
<dbReference type="Gene3D" id="1.20.5.110">
    <property type="match status" value="1"/>
</dbReference>
<dbReference type="SUPFAM" id="SSF58038">
    <property type="entry name" value="SNARE fusion complex"/>
    <property type="match status" value="1"/>
</dbReference>
<dbReference type="SMART" id="SM00397">
    <property type="entry name" value="t_SNARE"/>
    <property type="match status" value="1"/>
</dbReference>
<feature type="domain" description="T-SNARE coiled-coil homology" evidence="10">
    <location>
        <begin position="43"/>
        <end position="105"/>
    </location>
</feature>
<dbReference type="Pfam" id="PF05739">
    <property type="entry name" value="SNARE"/>
    <property type="match status" value="1"/>
</dbReference>
<comment type="similarity">
    <text evidence="2">Belongs to the syntaxin family.</text>
</comment>
<evidence type="ECO:0000256" key="9">
    <source>
        <dbReference type="SAM" id="Phobius"/>
    </source>
</evidence>
<protein>
    <recommendedName>
        <fullName evidence="10">t-SNARE coiled-coil homology domain-containing protein</fullName>
    </recommendedName>
</protein>
<dbReference type="Proteomes" id="UP001177023">
    <property type="component" value="Unassembled WGS sequence"/>
</dbReference>
<evidence type="ECO:0000259" key="10">
    <source>
        <dbReference type="PROSITE" id="PS50192"/>
    </source>
</evidence>
<keyword evidence="12" id="KW-1185">Reference proteome</keyword>
<keyword evidence="3" id="KW-0813">Transport</keyword>
<comment type="subcellular location">
    <subcellularLocation>
        <location evidence="1">Membrane</location>
        <topology evidence="1">Single-pass type IV membrane protein</topology>
    </subcellularLocation>
</comment>
<dbReference type="PROSITE" id="PS50192">
    <property type="entry name" value="T_SNARE"/>
    <property type="match status" value="1"/>
</dbReference>
<sequence>MSGYKYTALNFDDMDDDGPSTSSAGNNNQSSDNNFQDILFKQQQIIKDQDEDLDLVSKSMGHLKNMSYKIHEELEEQNIMLDELGTDMERVDTKLDGVMKKMAKLTNLDDDKRQCKMILILSILLFFLVIVLIMA</sequence>
<evidence type="ECO:0000256" key="1">
    <source>
        <dbReference type="ARBA" id="ARBA00004211"/>
    </source>
</evidence>
<feature type="compositionally biased region" description="Low complexity" evidence="8">
    <location>
        <begin position="22"/>
        <end position="33"/>
    </location>
</feature>
<dbReference type="CDD" id="cd15851">
    <property type="entry name" value="SNARE_Syntaxin6"/>
    <property type="match status" value="1"/>
</dbReference>
<keyword evidence="6" id="KW-0175">Coiled coil</keyword>
<evidence type="ECO:0000256" key="4">
    <source>
        <dbReference type="ARBA" id="ARBA00022692"/>
    </source>
</evidence>
<evidence type="ECO:0000313" key="11">
    <source>
        <dbReference type="EMBL" id="CAJ0571654.1"/>
    </source>
</evidence>
<evidence type="ECO:0000256" key="6">
    <source>
        <dbReference type="ARBA" id="ARBA00023054"/>
    </source>
</evidence>
<keyword evidence="5 9" id="KW-1133">Transmembrane helix</keyword>
<dbReference type="FunFam" id="1.20.5.110:FF:000006">
    <property type="entry name" value="Syntaxin 6"/>
    <property type="match status" value="1"/>
</dbReference>
<feature type="non-terminal residue" evidence="11">
    <location>
        <position position="1"/>
    </location>
</feature>
<dbReference type="GO" id="GO:0016020">
    <property type="term" value="C:membrane"/>
    <property type="evidence" value="ECO:0007669"/>
    <property type="project" value="UniProtKB-SubCell"/>
</dbReference>
<evidence type="ECO:0000256" key="7">
    <source>
        <dbReference type="ARBA" id="ARBA00023136"/>
    </source>
</evidence>
<dbReference type="AlphaFoldDB" id="A0AA36CNN9"/>
<dbReference type="InterPro" id="IPR000727">
    <property type="entry name" value="T_SNARE_dom"/>
</dbReference>
<proteinExistence type="inferred from homology"/>
<reference evidence="11" key="1">
    <citation type="submission" date="2023-06" db="EMBL/GenBank/DDBJ databases">
        <authorList>
            <person name="Delattre M."/>
        </authorList>
    </citation>
    <scope>NUCLEOTIDE SEQUENCE</scope>
    <source>
        <strain evidence="11">AF72</strain>
    </source>
</reference>
<comment type="caution">
    <text evidence="11">The sequence shown here is derived from an EMBL/GenBank/DDBJ whole genome shotgun (WGS) entry which is preliminary data.</text>
</comment>
<evidence type="ECO:0000313" key="12">
    <source>
        <dbReference type="Proteomes" id="UP001177023"/>
    </source>
</evidence>
<feature type="region of interest" description="Disordered" evidence="8">
    <location>
        <begin position="9"/>
        <end position="33"/>
    </location>
</feature>
<dbReference type="PANTHER" id="PTHR12791">
    <property type="entry name" value="GOLGI SNARE BET1-RELATED"/>
    <property type="match status" value="1"/>
</dbReference>
<organism evidence="11 12">
    <name type="scientific">Mesorhabditis spiculigera</name>
    <dbReference type="NCBI Taxonomy" id="96644"/>
    <lineage>
        <taxon>Eukaryota</taxon>
        <taxon>Metazoa</taxon>
        <taxon>Ecdysozoa</taxon>
        <taxon>Nematoda</taxon>
        <taxon>Chromadorea</taxon>
        <taxon>Rhabditida</taxon>
        <taxon>Rhabditina</taxon>
        <taxon>Rhabditomorpha</taxon>
        <taxon>Rhabditoidea</taxon>
        <taxon>Rhabditidae</taxon>
        <taxon>Mesorhabditinae</taxon>
        <taxon>Mesorhabditis</taxon>
    </lineage>
</organism>
<evidence type="ECO:0000256" key="2">
    <source>
        <dbReference type="ARBA" id="ARBA00009063"/>
    </source>
</evidence>
<dbReference type="EMBL" id="CATQJA010002575">
    <property type="protein sequence ID" value="CAJ0571654.1"/>
    <property type="molecule type" value="Genomic_DNA"/>
</dbReference>
<feature type="transmembrane region" description="Helical" evidence="9">
    <location>
        <begin position="117"/>
        <end position="134"/>
    </location>
</feature>
<accession>A0AA36CNN9</accession>
<gene>
    <name evidence="11" type="ORF">MSPICULIGERA_LOCUS10056</name>
</gene>
<keyword evidence="7 9" id="KW-0472">Membrane</keyword>
<evidence type="ECO:0000256" key="8">
    <source>
        <dbReference type="SAM" id="MobiDB-lite"/>
    </source>
</evidence>